<evidence type="ECO:0000313" key="13">
    <source>
        <dbReference type="Proteomes" id="UP001303046"/>
    </source>
</evidence>
<keyword evidence="7 10" id="KW-0067">ATP-binding</keyword>
<evidence type="ECO:0000256" key="7">
    <source>
        <dbReference type="ARBA" id="ARBA00022840"/>
    </source>
</evidence>
<organism evidence="12 13">
    <name type="scientific">Necator americanus</name>
    <name type="common">Human hookworm</name>
    <dbReference type="NCBI Taxonomy" id="51031"/>
    <lineage>
        <taxon>Eukaryota</taxon>
        <taxon>Metazoa</taxon>
        <taxon>Ecdysozoa</taxon>
        <taxon>Nematoda</taxon>
        <taxon>Chromadorea</taxon>
        <taxon>Rhabditida</taxon>
        <taxon>Rhabditina</taxon>
        <taxon>Rhabditomorpha</taxon>
        <taxon>Strongyloidea</taxon>
        <taxon>Ancylostomatidae</taxon>
        <taxon>Bunostominae</taxon>
        <taxon>Necator</taxon>
    </lineage>
</organism>
<comment type="catalytic activity">
    <reaction evidence="9">
        <text>L-seryl-[protein] + ATP = O-phospho-L-seryl-[protein] + ADP + H(+)</text>
        <dbReference type="Rhea" id="RHEA:17989"/>
        <dbReference type="Rhea" id="RHEA-COMP:9863"/>
        <dbReference type="Rhea" id="RHEA-COMP:11604"/>
        <dbReference type="ChEBI" id="CHEBI:15378"/>
        <dbReference type="ChEBI" id="CHEBI:29999"/>
        <dbReference type="ChEBI" id="CHEBI:30616"/>
        <dbReference type="ChEBI" id="CHEBI:83421"/>
        <dbReference type="ChEBI" id="CHEBI:456216"/>
        <dbReference type="EC" id="2.7.11.1"/>
    </reaction>
</comment>
<keyword evidence="13" id="KW-1185">Reference proteome</keyword>
<dbReference type="EC" id="2.7.11.1" evidence="2"/>
<keyword evidence="4" id="KW-0808">Transferase</keyword>
<evidence type="ECO:0000256" key="2">
    <source>
        <dbReference type="ARBA" id="ARBA00012513"/>
    </source>
</evidence>
<feature type="domain" description="Protein kinase" evidence="11">
    <location>
        <begin position="56"/>
        <end position="325"/>
    </location>
</feature>
<dbReference type="SUPFAM" id="SSF56112">
    <property type="entry name" value="Protein kinase-like (PK-like)"/>
    <property type="match status" value="1"/>
</dbReference>
<dbReference type="InterPro" id="IPR017441">
    <property type="entry name" value="Protein_kinase_ATP_BS"/>
</dbReference>
<evidence type="ECO:0000256" key="1">
    <source>
        <dbReference type="ARBA" id="ARBA00010791"/>
    </source>
</evidence>
<evidence type="ECO:0000259" key="11">
    <source>
        <dbReference type="PROSITE" id="PS50011"/>
    </source>
</evidence>
<evidence type="ECO:0000256" key="4">
    <source>
        <dbReference type="ARBA" id="ARBA00022679"/>
    </source>
</evidence>
<evidence type="ECO:0000256" key="9">
    <source>
        <dbReference type="ARBA" id="ARBA00048679"/>
    </source>
</evidence>
<comment type="catalytic activity">
    <reaction evidence="8">
        <text>L-threonyl-[protein] + ATP = O-phospho-L-threonyl-[protein] + ADP + H(+)</text>
        <dbReference type="Rhea" id="RHEA:46608"/>
        <dbReference type="Rhea" id="RHEA-COMP:11060"/>
        <dbReference type="Rhea" id="RHEA-COMP:11605"/>
        <dbReference type="ChEBI" id="CHEBI:15378"/>
        <dbReference type="ChEBI" id="CHEBI:30013"/>
        <dbReference type="ChEBI" id="CHEBI:30616"/>
        <dbReference type="ChEBI" id="CHEBI:61977"/>
        <dbReference type="ChEBI" id="CHEBI:456216"/>
        <dbReference type="EC" id="2.7.11.1"/>
    </reaction>
</comment>
<evidence type="ECO:0000256" key="10">
    <source>
        <dbReference type="PROSITE-ProRule" id="PRU10141"/>
    </source>
</evidence>
<name>A0ABR1E8K7_NECAM</name>
<dbReference type="PROSITE" id="PS50011">
    <property type="entry name" value="PROTEIN_KINASE_DOM"/>
    <property type="match status" value="1"/>
</dbReference>
<comment type="caution">
    <text evidence="12">The sequence shown here is derived from an EMBL/GenBank/DDBJ whole genome shotgun (WGS) entry which is preliminary data.</text>
</comment>
<proteinExistence type="inferred from homology"/>
<dbReference type="InterPro" id="IPR000719">
    <property type="entry name" value="Prot_kinase_dom"/>
</dbReference>
<dbReference type="PANTHER" id="PTHR24346:SF107">
    <property type="entry name" value="SERINE_THREONINE-PROTEIN KINASE CHK1"/>
    <property type="match status" value="1"/>
</dbReference>
<keyword evidence="3" id="KW-0723">Serine/threonine-protein kinase</keyword>
<sequence>MSVHCERFVRFPWKVENAALLRKMMLADPKVCVGAAGVPVANPPEPSKEQNGTRKAQVVKILGEGAFGEVKLVVDPRNPMCCVALKCIDLRKFQNNSEALNQFKKEAYLQRLLSTKECDNMIRYIGMRVETEGGLNELQIYLEYADGGELFDQIEPDVGMPPVKAQWYFRQLLNGLRHIHSMGVVHRDIKPENLLLTGQDVLKISDFGMATVFRHSDRERMLNATCGTLPYASPQVIKGYYKAEPVDIWSSGVVLVAMLAGELPWDSASKECPAYKEWISGTVVVTENNPWKKIDNTALSLIRAMLTDNENTRATLQRIMEHPWTNADFVSAKENINVPAIKRQRLSGEKSDYSAASQPSSLKWSATGVNGYNSFSQPAEALLLSTSQISQAADIDPMTLMVRRMTRFCVTVCGAEVVSRIIAACSDLGFLPVEKANKTLLITYRDMSFMVTIYEVPTKVLVDCRRSRGDGLEFKRAFLLLKSRLSDIISKDGESWMESRGLTCSQNAQVASWTKRRAI</sequence>
<dbReference type="Proteomes" id="UP001303046">
    <property type="component" value="Unassembled WGS sequence"/>
</dbReference>
<dbReference type="Gene3D" id="3.30.310.80">
    <property type="entry name" value="Kinase associated domain 1, KA1"/>
    <property type="match status" value="1"/>
</dbReference>
<comment type="similarity">
    <text evidence="1">Belongs to the protein kinase superfamily. CAMK Ser/Thr protein kinase family. NIM1 subfamily.</text>
</comment>
<dbReference type="EMBL" id="JAVFWL010000005">
    <property type="protein sequence ID" value="KAK6759022.1"/>
    <property type="molecule type" value="Genomic_DNA"/>
</dbReference>
<dbReference type="Gene3D" id="1.10.510.10">
    <property type="entry name" value="Transferase(Phosphotransferase) domain 1"/>
    <property type="match status" value="1"/>
</dbReference>
<dbReference type="PROSITE" id="PS00107">
    <property type="entry name" value="PROTEIN_KINASE_ATP"/>
    <property type="match status" value="1"/>
</dbReference>
<dbReference type="PANTHER" id="PTHR24346">
    <property type="entry name" value="MAP/MICROTUBULE AFFINITY-REGULATING KINASE"/>
    <property type="match status" value="1"/>
</dbReference>
<dbReference type="Pfam" id="PF00069">
    <property type="entry name" value="Pkinase"/>
    <property type="match status" value="1"/>
</dbReference>
<protein>
    <recommendedName>
        <fullName evidence="2">non-specific serine/threonine protein kinase</fullName>
        <ecNumber evidence="2">2.7.11.1</ecNumber>
    </recommendedName>
</protein>
<accession>A0ABR1E8K7</accession>
<keyword evidence="5 10" id="KW-0547">Nucleotide-binding</keyword>
<reference evidence="12 13" key="1">
    <citation type="submission" date="2023-08" db="EMBL/GenBank/DDBJ databases">
        <title>A Necator americanus chromosomal reference genome.</title>
        <authorList>
            <person name="Ilik V."/>
            <person name="Petrzelkova K.J."/>
            <person name="Pardy F."/>
            <person name="Fuh T."/>
            <person name="Niatou-Singa F.S."/>
            <person name="Gouil Q."/>
            <person name="Baker L."/>
            <person name="Ritchie M.E."/>
            <person name="Jex A.R."/>
            <person name="Gazzola D."/>
            <person name="Li H."/>
            <person name="Toshio Fujiwara R."/>
            <person name="Zhan B."/>
            <person name="Aroian R.V."/>
            <person name="Pafco B."/>
            <person name="Schwarz E.M."/>
        </authorList>
    </citation>
    <scope>NUCLEOTIDE SEQUENCE [LARGE SCALE GENOMIC DNA]</scope>
    <source>
        <strain evidence="12 13">Aroian</strain>
        <tissue evidence="12">Whole animal</tissue>
    </source>
</reference>
<gene>
    <name evidence="12" type="primary">Necator_chrV.g21112</name>
    <name evidence="12" type="ORF">RB195_016319</name>
</gene>
<evidence type="ECO:0000256" key="6">
    <source>
        <dbReference type="ARBA" id="ARBA00022777"/>
    </source>
</evidence>
<dbReference type="InterPro" id="IPR011009">
    <property type="entry name" value="Kinase-like_dom_sf"/>
</dbReference>
<dbReference type="PROSITE" id="PS00108">
    <property type="entry name" value="PROTEIN_KINASE_ST"/>
    <property type="match status" value="1"/>
</dbReference>
<evidence type="ECO:0000313" key="12">
    <source>
        <dbReference type="EMBL" id="KAK6759022.1"/>
    </source>
</evidence>
<evidence type="ECO:0000256" key="5">
    <source>
        <dbReference type="ARBA" id="ARBA00022741"/>
    </source>
</evidence>
<keyword evidence="6" id="KW-0418">Kinase</keyword>
<evidence type="ECO:0000256" key="8">
    <source>
        <dbReference type="ARBA" id="ARBA00047899"/>
    </source>
</evidence>
<evidence type="ECO:0000256" key="3">
    <source>
        <dbReference type="ARBA" id="ARBA00022527"/>
    </source>
</evidence>
<dbReference type="SMART" id="SM00220">
    <property type="entry name" value="S_TKc"/>
    <property type="match status" value="1"/>
</dbReference>
<feature type="binding site" evidence="10">
    <location>
        <position position="86"/>
    </location>
    <ligand>
        <name>ATP</name>
        <dbReference type="ChEBI" id="CHEBI:30616"/>
    </ligand>
</feature>
<dbReference type="InterPro" id="IPR008271">
    <property type="entry name" value="Ser/Thr_kinase_AS"/>
</dbReference>